<feature type="transmembrane region" description="Helical" evidence="13">
    <location>
        <begin position="767"/>
        <end position="791"/>
    </location>
</feature>
<dbReference type="InterPro" id="IPR004014">
    <property type="entry name" value="ATPase_P-typ_cation-transptr_N"/>
</dbReference>
<dbReference type="Proteomes" id="UP000053413">
    <property type="component" value="Unassembled WGS sequence"/>
</dbReference>
<evidence type="ECO:0000256" key="12">
    <source>
        <dbReference type="ARBA" id="ARBA00049360"/>
    </source>
</evidence>
<dbReference type="SMART" id="SM00831">
    <property type="entry name" value="Cation_ATPase_N"/>
    <property type="match status" value="1"/>
</dbReference>
<evidence type="ECO:0000256" key="5">
    <source>
        <dbReference type="ARBA" id="ARBA00022692"/>
    </source>
</evidence>
<dbReference type="InterPro" id="IPR008250">
    <property type="entry name" value="ATPase_P-typ_transduc_dom_A_sf"/>
</dbReference>
<keyword evidence="8" id="KW-0460">Magnesium</keyword>
<comment type="similarity">
    <text evidence="2">Belongs to the cation transport ATPase (P-type) (TC 3.A.3) family. Type IIA subfamily.</text>
</comment>
<dbReference type="Gene3D" id="2.70.150.10">
    <property type="entry name" value="Calcium-transporting ATPase, cytoplasmic transduction domain A"/>
    <property type="match status" value="1"/>
</dbReference>
<gene>
    <name evidence="15" type="ORF">ADL28_25190</name>
</gene>
<dbReference type="GO" id="GO:0016887">
    <property type="term" value="F:ATP hydrolysis activity"/>
    <property type="evidence" value="ECO:0007669"/>
    <property type="project" value="InterPro"/>
</dbReference>
<comment type="catalytic activity">
    <reaction evidence="12">
        <text>ATP + H2O = ADP + phosphate + H(+)</text>
        <dbReference type="Rhea" id="RHEA:13065"/>
        <dbReference type="ChEBI" id="CHEBI:15377"/>
        <dbReference type="ChEBI" id="CHEBI:15378"/>
        <dbReference type="ChEBI" id="CHEBI:30616"/>
        <dbReference type="ChEBI" id="CHEBI:43474"/>
        <dbReference type="ChEBI" id="CHEBI:456216"/>
    </reaction>
</comment>
<keyword evidence="7" id="KW-0067">ATP-binding</keyword>
<dbReference type="InterPro" id="IPR036412">
    <property type="entry name" value="HAD-like_sf"/>
</dbReference>
<dbReference type="FunFam" id="3.40.50.1000:FF:000028">
    <property type="entry name" value="Calcium-transporting P-type ATPase, putative"/>
    <property type="match status" value="1"/>
</dbReference>
<keyword evidence="3" id="KW-1003">Cell membrane</keyword>
<name>A0A0X3W0S3_STRVO</name>
<evidence type="ECO:0000256" key="2">
    <source>
        <dbReference type="ARBA" id="ARBA00005675"/>
    </source>
</evidence>
<evidence type="ECO:0000313" key="16">
    <source>
        <dbReference type="Proteomes" id="UP000053413"/>
    </source>
</evidence>
<dbReference type="PANTHER" id="PTHR43294:SF21">
    <property type="entry name" value="CATION TRANSPORTING ATPASE"/>
    <property type="match status" value="1"/>
</dbReference>
<dbReference type="PANTHER" id="PTHR43294">
    <property type="entry name" value="SODIUM/POTASSIUM-TRANSPORTING ATPASE SUBUNIT ALPHA"/>
    <property type="match status" value="1"/>
</dbReference>
<dbReference type="SFLD" id="SFLDG00002">
    <property type="entry name" value="C1.7:_P-type_atpase_like"/>
    <property type="match status" value="1"/>
</dbReference>
<evidence type="ECO:0000259" key="14">
    <source>
        <dbReference type="SMART" id="SM00831"/>
    </source>
</evidence>
<dbReference type="SFLD" id="SFLDF00027">
    <property type="entry name" value="p-type_atpase"/>
    <property type="match status" value="1"/>
</dbReference>
<dbReference type="Pfam" id="PF08282">
    <property type="entry name" value="Hydrolase_3"/>
    <property type="match status" value="1"/>
</dbReference>
<comment type="caution">
    <text evidence="15">The sequence shown here is derived from an EMBL/GenBank/DDBJ whole genome shotgun (WGS) entry which is preliminary data.</text>
</comment>
<dbReference type="SUPFAM" id="SSF56784">
    <property type="entry name" value="HAD-like"/>
    <property type="match status" value="1"/>
</dbReference>
<evidence type="ECO:0000256" key="1">
    <source>
        <dbReference type="ARBA" id="ARBA00004651"/>
    </source>
</evidence>
<evidence type="ECO:0000256" key="10">
    <source>
        <dbReference type="ARBA" id="ARBA00022989"/>
    </source>
</evidence>
<feature type="transmembrane region" description="Helical" evidence="13">
    <location>
        <begin position="63"/>
        <end position="83"/>
    </location>
</feature>
<feature type="transmembrane region" description="Helical" evidence="13">
    <location>
        <begin position="846"/>
        <end position="869"/>
    </location>
</feature>
<dbReference type="Pfam" id="PF00690">
    <property type="entry name" value="Cation_ATPase_N"/>
    <property type="match status" value="1"/>
</dbReference>
<dbReference type="EMBL" id="LLZJ01000343">
    <property type="protein sequence ID" value="KUL50570.1"/>
    <property type="molecule type" value="Genomic_DNA"/>
</dbReference>
<keyword evidence="5 13" id="KW-0812">Transmembrane</keyword>
<dbReference type="PRINTS" id="PR00120">
    <property type="entry name" value="HATPASE"/>
</dbReference>
<dbReference type="Pfam" id="PF00122">
    <property type="entry name" value="E1-E2_ATPase"/>
    <property type="match status" value="1"/>
</dbReference>
<feature type="transmembrane region" description="Helical" evidence="13">
    <location>
        <begin position="811"/>
        <end position="834"/>
    </location>
</feature>
<dbReference type="Gene3D" id="3.40.1110.10">
    <property type="entry name" value="Calcium-transporting ATPase, cytoplasmic domain N"/>
    <property type="match status" value="1"/>
</dbReference>
<feature type="domain" description="Cation-transporting P-type ATPase N-terminal" evidence="14">
    <location>
        <begin position="16"/>
        <end position="87"/>
    </location>
</feature>
<dbReference type="SUPFAM" id="SSF81660">
    <property type="entry name" value="Metal cation-transporting ATPase, ATP-binding domain N"/>
    <property type="match status" value="1"/>
</dbReference>
<protein>
    <submittedName>
        <fullName evidence="15">Magnesium-transporting ATPase</fullName>
    </submittedName>
</protein>
<dbReference type="InterPro" id="IPR059000">
    <property type="entry name" value="ATPase_P-type_domA"/>
</dbReference>
<keyword evidence="6" id="KW-0547">Nucleotide-binding</keyword>
<dbReference type="InterPro" id="IPR050510">
    <property type="entry name" value="Cation_transp_ATPase_P-type"/>
</dbReference>
<dbReference type="RefSeq" id="WP_059146021.1">
    <property type="nucleotide sequence ID" value="NZ_LLZJ01000343.1"/>
</dbReference>
<dbReference type="Pfam" id="PF00689">
    <property type="entry name" value="Cation_ATPase_C"/>
    <property type="match status" value="1"/>
</dbReference>
<feature type="transmembrane region" description="Helical" evidence="13">
    <location>
        <begin position="250"/>
        <end position="270"/>
    </location>
</feature>
<feature type="transmembrane region" description="Helical" evidence="13">
    <location>
        <begin position="89"/>
        <end position="107"/>
    </location>
</feature>
<sequence length="924" mass="99021">MRSRHEAWLRPSGVNPEEAAELLLRDLRSSRRGLSSAEARRHLVQYGRNELERRHGRRWPRELARQLTHPLALLLWLAAALLFAVGSHVVAAAVVLIILLNAGFAFVQEVQAERAVEALAQYLPQRAKAVRDGVRVEVDAAELVPGDIVVIEEGDRIAADVRLLAGAIEVDMSALTGESVPTLRSAAILDVDVPVLRAHDLVFSGTNCTGGEAHGVVFATGMATELGRIAALSQRVKQEPSPLELQVRRVAWLIAAVSVALALAFIPLAVSGAGLSLVQSVIFAAGLLAGMVPEGLLPVITLALAVAVRALATRGALVKRLSAVETLGSTDVICTDKTGTLTENRMRPVAAWTAAGPTDLDTREHTGSVPQPAPALQAAARTAAACNNARLQPDAEATGDPTEVAVLLAAQTLGADPDADRREAVRRWQFHFDPELKMMSTIDQHGDDLVIHTKGAPEAVLPHCTTLLDENGQPSALDDAARARITAQVDAYASDGLRVLALAQRTLAKERRPPHRRADAEHDLCFVALIALLDPPRPEVAEAVAHCRTAGIRIIVITGDHPLTAAAIARRVGITGPHPRVVTGDDFDRMHEHEVDELVRAEGDIIFARASPEAKLHIAEALRGQGHVVAMTGDGVNDAPALHRADIGVAMGRSGTDVAREAATMILTDDNFASIVDAVRDGRRIYDNVRKFIIYIFAHATPEVTPFLVFALTGGAVPLPLTILQILAFDVGSETLPALALSRENAEPGLMRRPPRPRSEGVIRTRMLLRAWLFLGLLVAALQMGGFFYVLTRSGWHPGDATGPGTPLHHAYQQATTMAFLGMIAGQIGTAFAVRTQRASLRSIGALSNHYLLAAIAGEIALVAVFVYTPPFQSLLGTAPLPASTMLLLLPYPFIVWGADELRRYLIRRHTRPAPAQNGVAGRL</sequence>
<feature type="transmembrane region" description="Helical" evidence="13">
    <location>
        <begin position="881"/>
        <end position="899"/>
    </location>
</feature>
<accession>A0A0X3W0S3</accession>
<dbReference type="Pfam" id="PF13246">
    <property type="entry name" value="Cation_ATPase"/>
    <property type="match status" value="1"/>
</dbReference>
<comment type="subcellular location">
    <subcellularLocation>
        <location evidence="1">Cell membrane</location>
        <topology evidence="1">Multi-pass membrane protein</topology>
    </subcellularLocation>
</comment>
<keyword evidence="4" id="KW-0597">Phosphoprotein</keyword>
<evidence type="ECO:0000313" key="15">
    <source>
        <dbReference type="EMBL" id="KUL50570.1"/>
    </source>
</evidence>
<evidence type="ECO:0000256" key="9">
    <source>
        <dbReference type="ARBA" id="ARBA00022967"/>
    </source>
</evidence>
<dbReference type="GO" id="GO:0005886">
    <property type="term" value="C:plasma membrane"/>
    <property type="evidence" value="ECO:0007669"/>
    <property type="project" value="UniProtKB-SubCell"/>
</dbReference>
<dbReference type="InterPro" id="IPR006068">
    <property type="entry name" value="ATPase_P-typ_cation-transptr_C"/>
</dbReference>
<keyword evidence="9" id="KW-1278">Translocase</keyword>
<dbReference type="SUPFAM" id="SSF81665">
    <property type="entry name" value="Calcium ATPase, transmembrane domain M"/>
    <property type="match status" value="1"/>
</dbReference>
<dbReference type="InterPro" id="IPR001757">
    <property type="entry name" value="P_typ_ATPase"/>
</dbReference>
<dbReference type="PRINTS" id="PR00119">
    <property type="entry name" value="CATATPASE"/>
</dbReference>
<evidence type="ECO:0000256" key="3">
    <source>
        <dbReference type="ARBA" id="ARBA00022475"/>
    </source>
</evidence>
<evidence type="ECO:0000256" key="4">
    <source>
        <dbReference type="ARBA" id="ARBA00022553"/>
    </source>
</evidence>
<proteinExistence type="inferred from homology"/>
<dbReference type="AlphaFoldDB" id="A0A0X3W0S3"/>
<dbReference type="InterPro" id="IPR023299">
    <property type="entry name" value="ATPase_P-typ_cyto_dom_N"/>
</dbReference>
<dbReference type="InterPro" id="IPR023298">
    <property type="entry name" value="ATPase_P-typ_TM_dom_sf"/>
</dbReference>
<dbReference type="InterPro" id="IPR044492">
    <property type="entry name" value="P_typ_ATPase_HD_dom"/>
</dbReference>
<dbReference type="OrthoDB" id="9814270at2"/>
<dbReference type="NCBIfam" id="TIGR01494">
    <property type="entry name" value="ATPase_P-type"/>
    <property type="match status" value="2"/>
</dbReference>
<evidence type="ECO:0000256" key="13">
    <source>
        <dbReference type="SAM" id="Phobius"/>
    </source>
</evidence>
<evidence type="ECO:0000256" key="7">
    <source>
        <dbReference type="ARBA" id="ARBA00022840"/>
    </source>
</evidence>
<dbReference type="Gene3D" id="1.20.1110.10">
    <property type="entry name" value="Calcium-transporting ATPase, transmembrane domain"/>
    <property type="match status" value="1"/>
</dbReference>
<reference evidence="16" key="1">
    <citation type="submission" date="2015-10" db="EMBL/GenBank/DDBJ databases">
        <authorList>
            <person name="Ju K.-S."/>
            <person name="Doroghazi J.R."/>
            <person name="Metcalf W.W."/>
        </authorList>
    </citation>
    <scope>NUCLEOTIDE SEQUENCE [LARGE SCALE GENOMIC DNA]</scope>
    <source>
        <strain evidence="16">NRRL F-8817</strain>
    </source>
</reference>
<evidence type="ECO:0000256" key="11">
    <source>
        <dbReference type="ARBA" id="ARBA00023136"/>
    </source>
</evidence>
<evidence type="ECO:0000256" key="6">
    <source>
        <dbReference type="ARBA" id="ARBA00022741"/>
    </source>
</evidence>
<organism evidence="15 16">
    <name type="scientific">Streptomyces violaceusniger</name>
    <dbReference type="NCBI Taxonomy" id="68280"/>
    <lineage>
        <taxon>Bacteria</taxon>
        <taxon>Bacillati</taxon>
        <taxon>Actinomycetota</taxon>
        <taxon>Actinomycetes</taxon>
        <taxon>Kitasatosporales</taxon>
        <taxon>Streptomycetaceae</taxon>
        <taxon>Streptomyces</taxon>
        <taxon>Streptomyces violaceusniger group</taxon>
    </lineage>
</organism>
<evidence type="ECO:0000256" key="8">
    <source>
        <dbReference type="ARBA" id="ARBA00022842"/>
    </source>
</evidence>
<keyword evidence="11 13" id="KW-0472">Membrane</keyword>
<dbReference type="FunFam" id="2.70.150.10:FF:000160">
    <property type="entry name" value="Sarcoplasmic/endoplasmic reticulum calcium ATPase 1"/>
    <property type="match status" value="1"/>
</dbReference>
<dbReference type="InterPro" id="IPR018303">
    <property type="entry name" value="ATPase_P-typ_P_site"/>
</dbReference>
<dbReference type="InterPro" id="IPR023214">
    <property type="entry name" value="HAD_sf"/>
</dbReference>
<dbReference type="GO" id="GO:0005524">
    <property type="term" value="F:ATP binding"/>
    <property type="evidence" value="ECO:0007669"/>
    <property type="project" value="UniProtKB-KW"/>
</dbReference>
<feature type="transmembrane region" description="Helical" evidence="13">
    <location>
        <begin position="282"/>
        <end position="312"/>
    </location>
</feature>
<dbReference type="PROSITE" id="PS00154">
    <property type="entry name" value="ATPASE_E1_E2"/>
    <property type="match status" value="1"/>
</dbReference>
<dbReference type="SFLD" id="SFLDS00003">
    <property type="entry name" value="Haloacid_Dehalogenase"/>
    <property type="match status" value="1"/>
</dbReference>
<dbReference type="SUPFAM" id="SSF81653">
    <property type="entry name" value="Calcium ATPase, transduction domain A"/>
    <property type="match status" value="1"/>
</dbReference>
<keyword evidence="10 13" id="KW-1133">Transmembrane helix</keyword>
<dbReference type="Gene3D" id="3.40.50.1000">
    <property type="entry name" value="HAD superfamily/HAD-like"/>
    <property type="match status" value="1"/>
</dbReference>